<dbReference type="AlphaFoldDB" id="A0A812RU64"/>
<proteinExistence type="predicted"/>
<dbReference type="EMBL" id="CAJNDS010002368">
    <property type="protein sequence ID" value="CAE7451768.1"/>
    <property type="molecule type" value="Genomic_DNA"/>
</dbReference>
<dbReference type="Proteomes" id="UP000604046">
    <property type="component" value="Unassembled WGS sequence"/>
</dbReference>
<evidence type="ECO:0000313" key="2">
    <source>
        <dbReference type="Proteomes" id="UP000604046"/>
    </source>
</evidence>
<reference evidence="1" key="1">
    <citation type="submission" date="2021-02" db="EMBL/GenBank/DDBJ databases">
        <authorList>
            <person name="Dougan E. K."/>
            <person name="Rhodes N."/>
            <person name="Thang M."/>
            <person name="Chan C."/>
        </authorList>
    </citation>
    <scope>NUCLEOTIDE SEQUENCE</scope>
</reference>
<evidence type="ECO:0000313" key="1">
    <source>
        <dbReference type="EMBL" id="CAE7451768.1"/>
    </source>
</evidence>
<name>A0A812RU64_9DINO</name>
<accession>A0A812RU64</accession>
<sequence>MGKAGFVSHQWVSDGHPDPEMQQMKVLQETVRHLTQDEGTVPLDIITELSVRFATPLDLKSFQVEPFFLWYDYFSVPQLGPVGRAEAIMSIPAYVVKCSFFFALVPFLADAGLSATSWSRRGWCRMERVVQEISSDHTWILVKCRASMEVAGTVQSFLTGPVGEGEFTFPEDRDKLGPVLKGVVTRKLWSCLRARDFPGYRRHLGLQAVYFRGLPVDPEEGLVPGFHASLAPSASDLPAAKFLYQNGLRSAHGRDSAGWRPLHYAALGALRTKLSSEGVYGSCP</sequence>
<gene>
    <name evidence="1" type="primary">anks1b</name>
    <name evidence="1" type="ORF">SNAT2548_LOCUS24741</name>
</gene>
<comment type="caution">
    <text evidence="1">The sequence shown here is derived from an EMBL/GenBank/DDBJ whole genome shotgun (WGS) entry which is preliminary data.</text>
</comment>
<organism evidence="1 2">
    <name type="scientific">Symbiodinium natans</name>
    <dbReference type="NCBI Taxonomy" id="878477"/>
    <lineage>
        <taxon>Eukaryota</taxon>
        <taxon>Sar</taxon>
        <taxon>Alveolata</taxon>
        <taxon>Dinophyceae</taxon>
        <taxon>Suessiales</taxon>
        <taxon>Symbiodiniaceae</taxon>
        <taxon>Symbiodinium</taxon>
    </lineage>
</organism>
<protein>
    <submittedName>
        <fullName evidence="1">Anks1b protein</fullName>
    </submittedName>
</protein>
<keyword evidence="2" id="KW-1185">Reference proteome</keyword>